<dbReference type="GO" id="GO:0033856">
    <property type="term" value="F:pyridoxine 5'-phosphate synthase activity"/>
    <property type="evidence" value="ECO:0007669"/>
    <property type="project" value="UniProtKB-UniRule"/>
</dbReference>
<comment type="subunit">
    <text evidence="4">Homooctamer; tetramer of dimers.</text>
</comment>
<feature type="active site" description="Proton acceptor" evidence="4">
    <location>
        <position position="44"/>
    </location>
</feature>
<feature type="binding site" evidence="4">
    <location>
        <position position="51"/>
    </location>
    <ligand>
        <name>1-deoxy-D-xylulose 5-phosphate</name>
        <dbReference type="ChEBI" id="CHEBI:57792"/>
    </ligand>
</feature>
<feature type="binding site" evidence="4">
    <location>
        <position position="101"/>
    </location>
    <ligand>
        <name>1-deoxy-D-xylulose 5-phosphate</name>
        <dbReference type="ChEBI" id="CHEBI:57792"/>
    </ligand>
</feature>
<dbReference type="UniPathway" id="UPA00244">
    <property type="reaction ID" value="UER00313"/>
</dbReference>
<dbReference type="NCBIfam" id="NF003625">
    <property type="entry name" value="PRK05265.1-3"/>
    <property type="match status" value="1"/>
</dbReference>
<keyword evidence="1 4" id="KW-0963">Cytoplasm</keyword>
<dbReference type="NCBIfam" id="TIGR00559">
    <property type="entry name" value="pdxJ"/>
    <property type="match status" value="1"/>
</dbReference>
<comment type="catalytic activity">
    <reaction evidence="4">
        <text>3-amino-2-oxopropyl phosphate + 1-deoxy-D-xylulose 5-phosphate = pyridoxine 5'-phosphate + phosphate + 2 H2O + H(+)</text>
        <dbReference type="Rhea" id="RHEA:15265"/>
        <dbReference type="ChEBI" id="CHEBI:15377"/>
        <dbReference type="ChEBI" id="CHEBI:15378"/>
        <dbReference type="ChEBI" id="CHEBI:43474"/>
        <dbReference type="ChEBI" id="CHEBI:57279"/>
        <dbReference type="ChEBI" id="CHEBI:57792"/>
        <dbReference type="ChEBI" id="CHEBI:58589"/>
        <dbReference type="EC" id="2.6.99.2"/>
    </reaction>
</comment>
<proteinExistence type="inferred from homology"/>
<dbReference type="InterPro" id="IPR004569">
    <property type="entry name" value="PyrdxlP_synth_PdxJ"/>
</dbReference>
<comment type="function">
    <text evidence="4">Catalyzes the complicated ring closure reaction between the two acyclic compounds 1-deoxy-D-xylulose-5-phosphate (DXP) and 3-amino-2-oxopropyl phosphate (1-amino-acetone-3-phosphate or AAP) to form pyridoxine 5'-phosphate (PNP) and inorganic phosphate.</text>
</comment>
<protein>
    <recommendedName>
        <fullName evidence="4 5">Pyridoxine 5'-phosphate synthase</fullName>
        <shortName evidence="4">PNP synthase</shortName>
        <ecNumber evidence="4 5">2.6.99.2</ecNumber>
    </recommendedName>
</protein>
<evidence type="ECO:0000256" key="1">
    <source>
        <dbReference type="ARBA" id="ARBA00022490"/>
    </source>
</evidence>
<dbReference type="PANTHER" id="PTHR30456:SF0">
    <property type="entry name" value="PYRIDOXINE 5'-PHOSPHATE SYNTHASE"/>
    <property type="match status" value="1"/>
</dbReference>
<reference evidence="6 7" key="1">
    <citation type="submission" date="2019-08" db="EMBL/GenBank/DDBJ databases">
        <authorList>
            <person name="Liang Q."/>
        </authorList>
    </citation>
    <scope>NUCLEOTIDE SEQUENCE [LARGE SCALE GENOMIC DNA]</scope>
    <source>
        <strain evidence="6 7">V1718</strain>
    </source>
</reference>
<evidence type="ECO:0000256" key="3">
    <source>
        <dbReference type="ARBA" id="ARBA00023096"/>
    </source>
</evidence>
<dbReference type="AlphaFoldDB" id="A0A5B8XZ80"/>
<dbReference type="EMBL" id="CP042467">
    <property type="protein sequence ID" value="QED30288.1"/>
    <property type="molecule type" value="Genomic_DNA"/>
</dbReference>
<comment type="subcellular location">
    <subcellularLocation>
        <location evidence="4">Cytoplasm</location>
    </subcellularLocation>
</comment>
<dbReference type="EC" id="2.6.99.2" evidence="4 5"/>
<gene>
    <name evidence="4" type="primary">pdxJ</name>
    <name evidence="6" type="ORF">FRD01_04770</name>
</gene>
<name>A0A5B8XZ80_9DELT</name>
<dbReference type="Pfam" id="PF03740">
    <property type="entry name" value="PdxJ"/>
    <property type="match status" value="1"/>
</dbReference>
<keyword evidence="2 4" id="KW-0808">Transferase</keyword>
<dbReference type="GO" id="GO:0005829">
    <property type="term" value="C:cytosol"/>
    <property type="evidence" value="ECO:0007669"/>
    <property type="project" value="TreeGrafter"/>
</dbReference>
<keyword evidence="7" id="KW-1185">Reference proteome</keyword>
<keyword evidence="3 4" id="KW-0664">Pyridoxine biosynthesis</keyword>
<dbReference type="HAMAP" id="MF_00279">
    <property type="entry name" value="PdxJ"/>
    <property type="match status" value="1"/>
</dbReference>
<feature type="binding site" evidence="4">
    <location>
        <position position="8"/>
    </location>
    <ligand>
        <name>3-amino-2-oxopropyl phosphate</name>
        <dbReference type="ChEBI" id="CHEBI:57279"/>
    </ligand>
</feature>
<dbReference type="SUPFAM" id="SSF63892">
    <property type="entry name" value="Pyridoxine 5'-phosphate synthase"/>
    <property type="match status" value="1"/>
</dbReference>
<dbReference type="InterPro" id="IPR013785">
    <property type="entry name" value="Aldolase_TIM"/>
</dbReference>
<comment type="similarity">
    <text evidence="4">Belongs to the PNP synthase family.</text>
</comment>
<feature type="active site" description="Proton acceptor" evidence="4">
    <location>
        <position position="71"/>
    </location>
</feature>
<dbReference type="Gene3D" id="3.20.20.70">
    <property type="entry name" value="Aldolase class I"/>
    <property type="match status" value="1"/>
</dbReference>
<evidence type="ECO:0000256" key="4">
    <source>
        <dbReference type="HAMAP-Rule" id="MF_00279"/>
    </source>
</evidence>
<dbReference type="CDD" id="cd00003">
    <property type="entry name" value="PNPsynthase"/>
    <property type="match status" value="1"/>
</dbReference>
<feature type="binding site" evidence="4">
    <location>
        <begin position="10"/>
        <end position="11"/>
    </location>
    <ligand>
        <name>1-deoxy-D-xylulose 5-phosphate</name>
        <dbReference type="ChEBI" id="CHEBI:57792"/>
    </ligand>
</feature>
<feature type="binding site" evidence="4">
    <location>
        <position position="46"/>
    </location>
    <ligand>
        <name>1-deoxy-D-xylulose 5-phosphate</name>
        <dbReference type="ChEBI" id="CHEBI:57792"/>
    </ligand>
</feature>
<evidence type="ECO:0000256" key="2">
    <source>
        <dbReference type="ARBA" id="ARBA00022679"/>
    </source>
</evidence>
<dbReference type="InterPro" id="IPR036130">
    <property type="entry name" value="Pyridoxine-5'_phos_synth"/>
</dbReference>
<evidence type="ECO:0000313" key="6">
    <source>
        <dbReference type="EMBL" id="QED30288.1"/>
    </source>
</evidence>
<dbReference type="KEGG" id="bbae:FRD01_04770"/>
<dbReference type="NCBIfam" id="NF003627">
    <property type="entry name" value="PRK05265.1-5"/>
    <property type="match status" value="1"/>
</dbReference>
<feature type="binding site" evidence="4">
    <location>
        <position position="201"/>
    </location>
    <ligand>
        <name>3-amino-2-oxopropyl phosphate</name>
        <dbReference type="ChEBI" id="CHEBI:57279"/>
    </ligand>
</feature>
<sequence>MFPRLGVNVDHVATIRQARGTRYPDPVDAAYIAERAGAAQITVHLREDRRHIQDRDVELLAKTVTTKLNLEMAATPEMAEIANRIRPHMITLVPEKREEKTTEGGLEVAGRVGWMRDYVDSIRPSGAQISLFIDPSVEQTQASEEVGADIVEFHTGDYCAELVAFPSYEEWKVHTEIEFERIERAAKLAYSLGLIPAAGHGLTYENVVRVATIPEIEEYNIGHAIVARAVIVGFENAVKQMLESLRQGFISRKIE</sequence>
<organism evidence="6 7">
    <name type="scientific">Microvenator marinus</name>
    <dbReference type="NCBI Taxonomy" id="2600177"/>
    <lineage>
        <taxon>Bacteria</taxon>
        <taxon>Deltaproteobacteria</taxon>
        <taxon>Bradymonadales</taxon>
        <taxon>Microvenatoraceae</taxon>
        <taxon>Microvenator</taxon>
    </lineage>
</organism>
<feature type="active site" description="Proton donor" evidence="4">
    <location>
        <position position="200"/>
    </location>
</feature>
<feature type="binding site" evidence="4">
    <location>
        <position position="19"/>
    </location>
    <ligand>
        <name>3-amino-2-oxopropyl phosphate</name>
        <dbReference type="ChEBI" id="CHEBI:57279"/>
    </ligand>
</feature>
<evidence type="ECO:0000313" key="7">
    <source>
        <dbReference type="Proteomes" id="UP000321595"/>
    </source>
</evidence>
<evidence type="ECO:0000256" key="5">
    <source>
        <dbReference type="NCBIfam" id="TIGR00559"/>
    </source>
</evidence>
<feature type="site" description="Transition state stabilizer" evidence="4">
    <location>
        <position position="152"/>
    </location>
</feature>
<feature type="binding site" evidence="4">
    <location>
        <begin position="222"/>
        <end position="223"/>
    </location>
    <ligand>
        <name>3-amino-2-oxopropyl phosphate</name>
        <dbReference type="ChEBI" id="CHEBI:57279"/>
    </ligand>
</feature>
<comment type="pathway">
    <text evidence="4">Cofactor biosynthesis; pyridoxine 5'-phosphate biosynthesis; pyridoxine 5'-phosphate from D-erythrose 4-phosphate: step 5/5.</text>
</comment>
<dbReference type="OrthoDB" id="9806590at2"/>
<dbReference type="PANTHER" id="PTHR30456">
    <property type="entry name" value="PYRIDOXINE 5'-PHOSPHATE SYNTHASE"/>
    <property type="match status" value="1"/>
</dbReference>
<dbReference type="Proteomes" id="UP000321595">
    <property type="component" value="Chromosome"/>
</dbReference>
<dbReference type="GO" id="GO:0008615">
    <property type="term" value="P:pyridoxine biosynthetic process"/>
    <property type="evidence" value="ECO:0007669"/>
    <property type="project" value="UniProtKB-UniRule"/>
</dbReference>
<accession>A0A5B8XZ80</accession>